<dbReference type="Proteomes" id="UP000237889">
    <property type="component" value="Chromosome"/>
</dbReference>
<protein>
    <submittedName>
        <fullName evidence="2">DUF2628 domain-containing protein</fullName>
    </submittedName>
</protein>
<feature type="transmembrane region" description="Helical" evidence="1">
    <location>
        <begin position="46"/>
        <end position="69"/>
    </location>
</feature>
<dbReference type="RefSeq" id="WP_106750399.1">
    <property type="nucleotide sequence ID" value="NZ_CP027668.1"/>
</dbReference>
<keyword evidence="1" id="KW-0472">Membrane</keyword>
<organism evidence="2 3">
    <name type="scientific">Phreatobacter cathodiphilus</name>
    <dbReference type="NCBI Taxonomy" id="1868589"/>
    <lineage>
        <taxon>Bacteria</taxon>
        <taxon>Pseudomonadati</taxon>
        <taxon>Pseudomonadota</taxon>
        <taxon>Alphaproteobacteria</taxon>
        <taxon>Hyphomicrobiales</taxon>
        <taxon>Phreatobacteraceae</taxon>
        <taxon>Phreatobacter</taxon>
    </lineage>
</organism>
<evidence type="ECO:0000313" key="2">
    <source>
        <dbReference type="EMBL" id="AVO47029.1"/>
    </source>
</evidence>
<evidence type="ECO:0000256" key="1">
    <source>
        <dbReference type="SAM" id="Phobius"/>
    </source>
</evidence>
<dbReference type="OrthoDB" id="7285394at2"/>
<reference evidence="2 3" key="1">
    <citation type="submission" date="2018-03" db="EMBL/GenBank/DDBJ databases">
        <title>Genome sequencing of Phreatobacter sp.</title>
        <authorList>
            <person name="Kim S.-J."/>
            <person name="Heo J."/>
            <person name="Kwon S.-W."/>
        </authorList>
    </citation>
    <scope>NUCLEOTIDE SEQUENCE [LARGE SCALE GENOMIC DNA]</scope>
    <source>
        <strain evidence="2 3">S-12</strain>
    </source>
</reference>
<name>A0A2S0NFS8_9HYPH</name>
<gene>
    <name evidence="2" type="ORF">C6569_19315</name>
</gene>
<sequence>MARQTSYTVHLPPAGRGEDEAIQFVPDSFSPLAFLFPWAWFPLHRLWLVTFAYLALMGLTVLALTLVGLSPLLRTMITTALSLLIGLEATNLKRWTLGRRGWREVAVVVAGSQDEAERRYFAERGAAAPAVRTEPRFAAALPASSLPSQPVIGLFPEAEPGPRGIR</sequence>
<keyword evidence="1" id="KW-1133">Transmembrane helix</keyword>
<keyword evidence="1" id="KW-0812">Transmembrane</keyword>
<dbReference type="KEGG" id="phr:C6569_19315"/>
<dbReference type="InterPro" id="IPR024399">
    <property type="entry name" value="DUF2628"/>
</dbReference>
<keyword evidence="3" id="KW-1185">Reference proteome</keyword>
<proteinExistence type="predicted"/>
<dbReference type="Pfam" id="PF10947">
    <property type="entry name" value="DUF2628"/>
    <property type="match status" value="1"/>
</dbReference>
<evidence type="ECO:0000313" key="3">
    <source>
        <dbReference type="Proteomes" id="UP000237889"/>
    </source>
</evidence>
<dbReference type="AlphaFoldDB" id="A0A2S0NFS8"/>
<dbReference type="EMBL" id="CP027668">
    <property type="protein sequence ID" value="AVO47029.1"/>
    <property type="molecule type" value="Genomic_DNA"/>
</dbReference>
<accession>A0A2S0NFS8</accession>